<feature type="region of interest" description="Disordered" evidence="1">
    <location>
        <begin position="254"/>
        <end position="279"/>
    </location>
</feature>
<proteinExistence type="predicted"/>
<evidence type="ECO:0000313" key="2">
    <source>
        <dbReference type="EMBL" id="QKY78996.1"/>
    </source>
</evidence>
<reference evidence="2 3" key="1">
    <citation type="submission" date="2020-05" db="EMBL/GenBank/DDBJ databases">
        <authorList>
            <person name="Bohanan V.A."/>
            <person name="Brazelton B.R."/>
            <person name="Coffey L.M."/>
            <person name="Donovan A.R."/>
            <person name="Gales A.C."/>
            <person name="Glasscock A.J."/>
            <person name="Grill M."/>
            <person name="Harper M.C."/>
            <person name="Hollowell C.E."/>
            <person name="Liu T.Y."/>
            <person name="Mansour C."/>
            <person name="McDowell A.D."/>
            <person name="Miller T.E."/>
            <person name="Nash A.G."/>
            <person name="Seo J."/>
            <person name="Sherman Z.A."/>
            <person name="Albert R.M."/>
            <person name="Ayala A."/>
            <person name="Monti D.L."/>
            <person name="Garlena R.A."/>
            <person name="Russell D.A."/>
            <person name="Pope W.H."/>
            <person name="Jacobs-Sera D."/>
            <person name="Hatfull G.F."/>
        </authorList>
    </citation>
    <scope>NUCLEOTIDE SEQUENCE [LARGE SCALE GENOMIC DNA]</scope>
</reference>
<sequence>MPWFKVDDGFHGHPKVMDLSLAAVGLWTLAGTWCANYLTDGEIPLKVVQRLGGTRRQAKELILSGLWTETRADVYKFSDWNDYQPTKDSVLTERAKAKERMDKLRGKGKEVPHAKTPESSGKTGIVRPNNARTEPERSDEPTQNKTGTSPVRSEEVLLPRPDPSRPNQLQEEKTSSPATPDDAEPDPKPVMYSRAFEAFWDAYPRKVGKKAASSAFDKARKAASLQTICEGAARYRDDPNREDAFTAHPTTWLNEGRWDDETPIPNRSAAQARPSGSDIRARAGFERLAAYDQTGRTQFTPQLELGA</sequence>
<feature type="region of interest" description="Disordered" evidence="1">
    <location>
        <begin position="95"/>
        <end position="189"/>
    </location>
</feature>
<keyword evidence="3" id="KW-1185">Reference proteome</keyword>
<name>A0A7S5WS20_9CAUD</name>
<evidence type="ECO:0000313" key="3">
    <source>
        <dbReference type="Proteomes" id="UP000594363"/>
    </source>
</evidence>
<dbReference type="Proteomes" id="UP000594363">
    <property type="component" value="Segment"/>
</dbReference>
<dbReference type="EMBL" id="MT498043">
    <property type="protein sequence ID" value="QKY78996.1"/>
    <property type="molecule type" value="Genomic_DNA"/>
</dbReference>
<accession>A0A7S5WS20</accession>
<evidence type="ECO:0008006" key="4">
    <source>
        <dbReference type="Google" id="ProtNLM"/>
    </source>
</evidence>
<organism evidence="2 3">
    <name type="scientific">Arthrobacter phage Jinkies</name>
    <dbReference type="NCBI Taxonomy" id="2743903"/>
    <lineage>
        <taxon>Viruses</taxon>
        <taxon>Duplodnaviria</taxon>
        <taxon>Heunggongvirae</taxon>
        <taxon>Uroviricota</taxon>
        <taxon>Caudoviricetes</taxon>
        <taxon>Berryhillviridae</taxon>
        <taxon>Jinkiesvirus</taxon>
        <taxon>Jinkiesvirus jinkies</taxon>
    </lineage>
</organism>
<gene>
    <name evidence="2" type="primary">48</name>
    <name evidence="2" type="ORF">Jinkies_48</name>
</gene>
<evidence type="ECO:0000256" key="1">
    <source>
        <dbReference type="SAM" id="MobiDB-lite"/>
    </source>
</evidence>
<feature type="compositionally biased region" description="Basic and acidic residues" evidence="1">
    <location>
        <begin position="133"/>
        <end position="142"/>
    </location>
</feature>
<protein>
    <recommendedName>
        <fullName evidence="4">Helix-turn-helix DNA binding domain protein</fullName>
    </recommendedName>
</protein>
<feature type="compositionally biased region" description="Basic and acidic residues" evidence="1">
    <location>
        <begin position="95"/>
        <end position="116"/>
    </location>
</feature>